<gene>
    <name evidence="1" type="ORF">F5878DRAFT_638831</name>
</gene>
<dbReference type="EMBL" id="MU806005">
    <property type="protein sequence ID" value="KAJ3842435.1"/>
    <property type="molecule type" value="Genomic_DNA"/>
</dbReference>
<keyword evidence="2" id="KW-1185">Reference proteome</keyword>
<reference evidence="1" key="1">
    <citation type="submission" date="2022-08" db="EMBL/GenBank/DDBJ databases">
        <authorList>
            <consortium name="DOE Joint Genome Institute"/>
            <person name="Min B."/>
            <person name="Riley R."/>
            <person name="Sierra-Patev S."/>
            <person name="Naranjo-Ortiz M."/>
            <person name="Looney B."/>
            <person name="Konkel Z."/>
            <person name="Slot J.C."/>
            <person name="Sakamoto Y."/>
            <person name="Steenwyk J.L."/>
            <person name="Rokas A."/>
            <person name="Carro J."/>
            <person name="Camarero S."/>
            <person name="Ferreira P."/>
            <person name="Molpeceres G."/>
            <person name="Ruiz-Duenas F.J."/>
            <person name="Serrano A."/>
            <person name="Henrissat B."/>
            <person name="Drula E."/>
            <person name="Hughes K.W."/>
            <person name="Mata J.L."/>
            <person name="Ishikawa N.K."/>
            <person name="Vargas-Isla R."/>
            <person name="Ushijima S."/>
            <person name="Smith C.A."/>
            <person name="Ahrendt S."/>
            <person name="Andreopoulos W."/>
            <person name="He G."/>
            <person name="Labutti K."/>
            <person name="Lipzen A."/>
            <person name="Ng V."/>
            <person name="Sandor L."/>
            <person name="Barry K."/>
            <person name="Martinez A.T."/>
            <person name="Xiao Y."/>
            <person name="Gibbons J.G."/>
            <person name="Terashima K."/>
            <person name="Hibbett D.S."/>
            <person name="Grigoriev I.V."/>
        </authorList>
    </citation>
    <scope>NUCLEOTIDE SEQUENCE</scope>
    <source>
        <strain evidence="1">TFB9207</strain>
    </source>
</reference>
<protein>
    <submittedName>
        <fullName evidence="1">Uncharacterized protein</fullName>
    </submittedName>
</protein>
<evidence type="ECO:0000313" key="1">
    <source>
        <dbReference type="EMBL" id="KAJ3842435.1"/>
    </source>
</evidence>
<sequence length="306" mass="33641">MNCVLEFSRSKPDAVSVGVSYSSFQDPLTKPDGLLKFGLPGWCCLSGYCFNSLGGKQLVDVLSLGTGVTDRSLPTIGVILETFQSNTLGQFARSLDVKVSSDINDPSAMKLFPYILQTYPEISSLNLSFSSISDMRLALLDNSKQGLDSFHTRTATITQHLLLFNRLSTLKFTLYDNAGFMLAFALGYSQKENPSHLLASDHKSYLSSLPYMKHFQAQFDIISALDVIVAELARLSIERQRASIASPSLHPVSLLREVVIEVDAGGDTSKSNDNRSLDCGFLERELETMFTKTRAANSSILTVRVL</sequence>
<dbReference type="AlphaFoldDB" id="A0AA38PGB8"/>
<name>A0AA38PGB8_9AGAR</name>
<organism evidence="1 2">
    <name type="scientific">Lentinula raphanica</name>
    <dbReference type="NCBI Taxonomy" id="153919"/>
    <lineage>
        <taxon>Eukaryota</taxon>
        <taxon>Fungi</taxon>
        <taxon>Dikarya</taxon>
        <taxon>Basidiomycota</taxon>
        <taxon>Agaricomycotina</taxon>
        <taxon>Agaricomycetes</taxon>
        <taxon>Agaricomycetidae</taxon>
        <taxon>Agaricales</taxon>
        <taxon>Marasmiineae</taxon>
        <taxon>Omphalotaceae</taxon>
        <taxon>Lentinula</taxon>
    </lineage>
</organism>
<comment type="caution">
    <text evidence="1">The sequence shown here is derived from an EMBL/GenBank/DDBJ whole genome shotgun (WGS) entry which is preliminary data.</text>
</comment>
<proteinExistence type="predicted"/>
<evidence type="ECO:0000313" key="2">
    <source>
        <dbReference type="Proteomes" id="UP001163846"/>
    </source>
</evidence>
<accession>A0AA38PGB8</accession>
<dbReference type="Proteomes" id="UP001163846">
    <property type="component" value="Unassembled WGS sequence"/>
</dbReference>